<dbReference type="AlphaFoldDB" id="A0A6B2JGL2"/>
<dbReference type="PANTHER" id="PTHR10357">
    <property type="entry name" value="ALPHA-AMYLASE FAMILY MEMBER"/>
    <property type="match status" value="1"/>
</dbReference>
<dbReference type="InterPro" id="IPR013797">
    <property type="entry name" value="Maltooligo_trehalose_synth_4"/>
</dbReference>
<dbReference type="NCBIfam" id="TIGR02401">
    <property type="entry name" value="trehalose_TreY"/>
    <property type="match status" value="1"/>
</dbReference>
<dbReference type="RefSeq" id="WP_163890557.1">
    <property type="nucleotide sequence ID" value="NZ_JAAFYS010000001.1"/>
</dbReference>
<dbReference type="CDD" id="cd11336">
    <property type="entry name" value="AmyAc_MTSase"/>
    <property type="match status" value="1"/>
</dbReference>
<comment type="caution">
    <text evidence="2">The sequence shown here is derived from an EMBL/GenBank/DDBJ whole genome shotgun (WGS) entry which is preliminary data.</text>
</comment>
<dbReference type="Gene3D" id="1.10.10.470">
    <property type="entry name" value="Maltooligosyl trehalose synthase, domain 4"/>
    <property type="match status" value="1"/>
</dbReference>
<feature type="domain" description="Glycosyl hydrolase family 13 catalytic" evidence="1">
    <location>
        <begin position="5"/>
        <end position="412"/>
    </location>
</feature>
<dbReference type="GO" id="GO:0005992">
    <property type="term" value="P:trehalose biosynthetic process"/>
    <property type="evidence" value="ECO:0007669"/>
    <property type="project" value="TreeGrafter"/>
</dbReference>
<dbReference type="Proteomes" id="UP000474757">
    <property type="component" value="Unassembled WGS sequence"/>
</dbReference>
<dbReference type="SMART" id="SM00642">
    <property type="entry name" value="Aamy"/>
    <property type="match status" value="1"/>
</dbReference>
<dbReference type="GO" id="GO:0030980">
    <property type="term" value="P:alpha-glucan catabolic process"/>
    <property type="evidence" value="ECO:0007669"/>
    <property type="project" value="TreeGrafter"/>
</dbReference>
<dbReference type="InterPro" id="IPR017853">
    <property type="entry name" value="GH"/>
</dbReference>
<evidence type="ECO:0000313" key="2">
    <source>
        <dbReference type="EMBL" id="NDV00331.1"/>
    </source>
</evidence>
<dbReference type="InterPro" id="IPR012767">
    <property type="entry name" value="Trehalose_TreY"/>
</dbReference>
<dbReference type="InterPro" id="IPR006047">
    <property type="entry name" value="GH13_cat_dom"/>
</dbReference>
<organism evidence="2 3">
    <name type="scientific">Pseudoroseicyclus tamaricis</name>
    <dbReference type="NCBI Taxonomy" id="2705421"/>
    <lineage>
        <taxon>Bacteria</taxon>
        <taxon>Pseudomonadati</taxon>
        <taxon>Pseudomonadota</taxon>
        <taxon>Alphaproteobacteria</taxon>
        <taxon>Rhodobacterales</taxon>
        <taxon>Paracoccaceae</taxon>
        <taxon>Pseudoroseicyclus</taxon>
    </lineage>
</organism>
<reference evidence="2 3" key="1">
    <citation type="submission" date="2020-02" db="EMBL/GenBank/DDBJ databases">
        <title>Pseudoroseicyclus tamarix, sp. nov., isolated from offshore sediment of a Tamarix chinensis forest.</title>
        <authorList>
            <person name="Gai Y."/>
        </authorList>
    </citation>
    <scope>NUCLEOTIDE SEQUENCE [LARGE SCALE GENOMIC DNA]</scope>
    <source>
        <strain evidence="2 3">CLL3-39</strain>
    </source>
</reference>
<dbReference type="Gene3D" id="3.20.20.80">
    <property type="entry name" value="Glycosidases"/>
    <property type="match status" value="1"/>
</dbReference>
<sequence length="767" mass="85285">MMLPTATYRLQFRQGMDFDRAAGLVPYLADLGVSHLYASPLFTAAPGSTHGYDVTDPGEIDPGLGGIEGLRRLSAALKEKGLGLILDIVPNHMAFSVDTRWLRDVLRKGAESAYAGHFDLDPAAARIRLPWLPAPFEEVIGSLSVKDAEDGPVLDTGGLQVPLKETPSLEAARGGDADALRALHDEQPWQLVHWRTENDILTHRRFFAVTSLVGLKVEDDPVFEDVHRLLFELVDEGIVSGIRIDHIDGLTDPQAYLDKLRARVGDTPVWVEKILSGTERIPGGWPVQGTTGYVVSRALGRLLTDKEGLERITEDYRSATGRLDAAEEVNYRARHQVMTQDLAAELWTLHRRFSEVAADDPVGREFGPETLRSALVEFIAAFPRYRTYMTADHISESDKALVRATASRAAARLIDPGALPFLADVLTRATPETARFRLRLQQVTGAAVAKSAEDTAFYREVRLLSANEVGGEPDDDPLGIEGFHRAMERRSEHMPHGLSLTSSHDTKRSEDARARIAAITFEPECYEAWFRICQGFAPKRLNPNLVWYVAQTFLAMEPGDGDIAQRLADHVVKALREAKSESFWTAPDIELEEAAQNYVRRLASHFPKHAREVDAIVTAADRISLIQAALHLTVPGIPDIYQGCEIASYALTDPDNRRAVDFDLCERALADPSVLPRKLDREKLSLTRRILCLRREEPELFLHGHYHRLPAPPGICAYERQRDGTHMTVALAISAPPGQLEEVVQASRCIWPEKVDNSPVRIAFKRP</sequence>
<dbReference type="Pfam" id="PF00128">
    <property type="entry name" value="Alpha-amylase"/>
    <property type="match status" value="1"/>
</dbReference>
<dbReference type="EMBL" id="JAAGAB010000001">
    <property type="protein sequence ID" value="NDV00331.1"/>
    <property type="molecule type" value="Genomic_DNA"/>
</dbReference>
<evidence type="ECO:0000313" key="3">
    <source>
        <dbReference type="Proteomes" id="UP000474757"/>
    </source>
</evidence>
<dbReference type="SUPFAM" id="SSF51445">
    <property type="entry name" value="(Trans)glycosidases"/>
    <property type="match status" value="1"/>
</dbReference>
<dbReference type="Gene3D" id="1.10.150.200">
    <property type="entry name" value="Maltooligosyl trehalose synthase, domain 3"/>
    <property type="match status" value="1"/>
</dbReference>
<keyword evidence="3" id="KW-1185">Reference proteome</keyword>
<protein>
    <submittedName>
        <fullName evidence="2">Malto-oligosyltrehalose synthase</fullName>
    </submittedName>
</protein>
<gene>
    <name evidence="2" type="primary">treY</name>
    <name evidence="2" type="ORF">GZA08_05015</name>
</gene>
<evidence type="ECO:0000259" key="1">
    <source>
        <dbReference type="SMART" id="SM00642"/>
    </source>
</evidence>
<dbReference type="GO" id="GO:0047470">
    <property type="term" value="F:(1,4)-alpha-D-glucan 1-alpha-D-glucosylmutase activity"/>
    <property type="evidence" value="ECO:0007669"/>
    <property type="project" value="TreeGrafter"/>
</dbReference>
<proteinExistence type="predicted"/>
<accession>A0A6B2JGL2</accession>
<name>A0A6B2JGL2_9RHOB</name>
<dbReference type="PANTHER" id="PTHR10357:SF216">
    <property type="entry name" value="MALTOOLIGOSYL TREHALOSE SYNTHASE-RELATED"/>
    <property type="match status" value="1"/>
</dbReference>
<dbReference type="Gene3D" id="3.30.1590.10">
    <property type="entry name" value="Maltooligosyl trehalose synthase, domain 2"/>
    <property type="match status" value="1"/>
</dbReference>